<name>Q755N5_EREGS</name>
<protein>
    <submittedName>
        <fullName evidence="2">AFL222Wp</fullName>
    </submittedName>
</protein>
<dbReference type="PANTHER" id="PTHR12984:SF3">
    <property type="entry name" value="N-TERMINAL KINASE-LIKE PROTEIN"/>
    <property type="match status" value="1"/>
</dbReference>
<feature type="compositionally biased region" description="Acidic residues" evidence="1">
    <location>
        <begin position="722"/>
        <end position="732"/>
    </location>
</feature>
<dbReference type="PANTHER" id="PTHR12984">
    <property type="entry name" value="SCY1-RELATED S/T PROTEIN KINASE-LIKE"/>
    <property type="match status" value="1"/>
</dbReference>
<organism evidence="2 3">
    <name type="scientific">Eremothecium gossypii (strain ATCC 10895 / CBS 109.51 / FGSC 9923 / NRRL Y-1056)</name>
    <name type="common">Yeast</name>
    <name type="synonym">Ashbya gossypii</name>
    <dbReference type="NCBI Taxonomy" id="284811"/>
    <lineage>
        <taxon>Eukaryota</taxon>
        <taxon>Fungi</taxon>
        <taxon>Dikarya</taxon>
        <taxon>Ascomycota</taxon>
        <taxon>Saccharomycotina</taxon>
        <taxon>Saccharomycetes</taxon>
        <taxon>Saccharomycetales</taxon>
        <taxon>Saccharomycetaceae</taxon>
        <taxon>Eremothecium</taxon>
    </lineage>
</organism>
<dbReference type="eggNOG" id="KOG1243">
    <property type="taxonomic scope" value="Eukaryota"/>
</dbReference>
<dbReference type="Gene3D" id="1.10.510.10">
    <property type="entry name" value="Transferase(Phosphotransferase) domain 1"/>
    <property type="match status" value="1"/>
</dbReference>
<dbReference type="InParanoid" id="Q755N5"/>
<dbReference type="InterPro" id="IPR051177">
    <property type="entry name" value="CIK-Related_Protein"/>
</dbReference>
<dbReference type="RefSeq" id="NP_985328.1">
    <property type="nucleotide sequence ID" value="NM_210682.1"/>
</dbReference>
<dbReference type="EMBL" id="AE016819">
    <property type="protein sequence ID" value="AAS53152.1"/>
    <property type="molecule type" value="Genomic_DNA"/>
</dbReference>
<dbReference type="OrthoDB" id="447103at2759"/>
<dbReference type="InterPro" id="IPR011989">
    <property type="entry name" value="ARM-like"/>
</dbReference>
<dbReference type="STRING" id="284811.Q755N5"/>
<sequence length="732" mass="80930">MSAVAGAAYLLFKSISGFQFPYAQDERAVQQTPLWDVYQGTRKADSQAVTLFVHSRQKKASDAGIEQLVRNAVRKAKTLKLPGLVRVLEVLDTDPNVVYIVTERVQPLFPELAGAVGELSLGLGLSQVFGALRILEENAHVTLGTLSRGSVYVNERGEWCLFGLELCSAQTELAHLREHAARYRSLMAHTMFEVPATESAQVDSVLLAGLIRSVYTTGVPRAWQAAVSMLAAGRLTVTQFVARVSGTPQLQTPLITIYSHLKELHIKDSQDKLVALAEVQNIILQEPGVLDNSTPGFVDGFIIPQLSETIRNEIVTNQQQIAGMQVFSNIVSLLATALQLTCSKNPNSTSAETFKSHIKPLIFETFKISDRQVRFLLLMYMSVYVDKLSGYEIQNQVFPYFVQGLADSDNALRLHTLKNIVHIVEKITERQLNSDLLRQLAKTQVDSDVNIRTWTILTITSLAEKLSAGSDRPSLLGTAFTKSLKDPAVMPRLAALHGLAKSIHLFDAKTIANRILTVIAPGLLDSNAQVRSQAKELFSMYLKKLEDESSTADYQSDSEDYVDVDFESMQAEASQDEFISNFLSNLKVTADHSITNAPMSIGSQEKIDSDAWDTGDDFSWGDVDANEQQQPMRQASKPRISAQPRKPAGVKVNGLRMDSLDIRDSSQIKFGAVKTQNSWDNSPKHQITSHKSHSTPNLPSKLVAQQRNPPKRDPIASLVPSAEDDDGWDEEW</sequence>
<dbReference type="SUPFAM" id="SSF48371">
    <property type="entry name" value="ARM repeat"/>
    <property type="match status" value="1"/>
</dbReference>
<dbReference type="InterPro" id="IPR016024">
    <property type="entry name" value="ARM-type_fold"/>
</dbReference>
<reference evidence="2 3" key="1">
    <citation type="journal article" date="2004" name="Science">
        <title>The Ashbya gossypii genome as a tool for mapping the ancient Saccharomyces cerevisiae genome.</title>
        <authorList>
            <person name="Dietrich F.S."/>
            <person name="Voegeli S."/>
            <person name="Brachat S."/>
            <person name="Lerch A."/>
            <person name="Gates K."/>
            <person name="Steiner S."/>
            <person name="Mohr C."/>
            <person name="Pohlmann R."/>
            <person name="Luedi P."/>
            <person name="Choi S."/>
            <person name="Wing R.A."/>
            <person name="Flavier A."/>
            <person name="Gaffney T.D."/>
            <person name="Philippsen P."/>
        </authorList>
    </citation>
    <scope>NUCLEOTIDE SEQUENCE [LARGE SCALE GENOMIC DNA]</scope>
    <source>
        <strain evidence="3">ATCC 10895 / CBS 109.51 / FGSC 9923 / NRRL Y-1056</strain>
    </source>
</reference>
<feature type="region of interest" description="Disordered" evidence="1">
    <location>
        <begin position="605"/>
        <end position="656"/>
    </location>
</feature>
<dbReference type="GO" id="GO:0006409">
    <property type="term" value="P:tRNA export from nucleus"/>
    <property type="evidence" value="ECO:0000318"/>
    <property type="project" value="GO_Central"/>
</dbReference>
<dbReference type="GO" id="GO:0005737">
    <property type="term" value="C:cytoplasm"/>
    <property type="evidence" value="ECO:0000318"/>
    <property type="project" value="GO_Central"/>
</dbReference>
<dbReference type="Gene3D" id="3.30.200.20">
    <property type="entry name" value="Phosphorylase Kinase, domain 1"/>
    <property type="match status" value="1"/>
</dbReference>
<gene>
    <name evidence="2" type="ORF">AGOS_AFL222W</name>
</gene>
<feature type="compositionally biased region" description="Polar residues" evidence="1">
    <location>
        <begin position="674"/>
        <end position="686"/>
    </location>
</feature>
<keyword evidence="3" id="KW-1185">Reference proteome</keyword>
<dbReference type="Gene3D" id="1.25.10.10">
    <property type="entry name" value="Leucine-rich Repeat Variant"/>
    <property type="match status" value="1"/>
</dbReference>
<dbReference type="OMA" id="NDTSWAG"/>
<dbReference type="HOGENOM" id="CLU_010392_2_0_1"/>
<evidence type="ECO:0000313" key="3">
    <source>
        <dbReference type="Proteomes" id="UP000000591"/>
    </source>
</evidence>
<dbReference type="AlphaFoldDB" id="Q755N5"/>
<accession>Q755N5</accession>
<feature type="compositionally biased region" description="Polar residues" evidence="1">
    <location>
        <begin position="694"/>
        <end position="708"/>
    </location>
</feature>
<dbReference type="FunCoup" id="Q755N5">
    <property type="interactions" value="1161"/>
</dbReference>
<proteinExistence type="predicted"/>
<feature type="region of interest" description="Disordered" evidence="1">
    <location>
        <begin position="673"/>
        <end position="732"/>
    </location>
</feature>
<evidence type="ECO:0000313" key="2">
    <source>
        <dbReference type="EMBL" id="AAS53152.1"/>
    </source>
</evidence>
<dbReference type="KEGG" id="ago:AGOS_AFL222W"/>
<dbReference type="GeneID" id="4621552"/>
<evidence type="ECO:0000256" key="1">
    <source>
        <dbReference type="SAM" id="MobiDB-lite"/>
    </source>
</evidence>
<reference evidence="3" key="2">
    <citation type="journal article" date="2013" name="G3 (Bethesda)">
        <title>Genomes of Ashbya fungi isolated from insects reveal four mating-type loci, numerous translocations, lack of transposons, and distinct gene duplications.</title>
        <authorList>
            <person name="Dietrich F.S."/>
            <person name="Voegeli S."/>
            <person name="Kuo S."/>
            <person name="Philippsen P."/>
        </authorList>
    </citation>
    <scope>GENOME REANNOTATION</scope>
    <source>
        <strain evidence="3">ATCC 10895 / CBS 109.51 / FGSC 9923 / NRRL Y-1056</strain>
    </source>
</reference>
<dbReference type="Proteomes" id="UP000000591">
    <property type="component" value="Chromosome VI"/>
</dbReference>